<feature type="transmembrane region" description="Helical" evidence="10">
    <location>
        <begin position="121"/>
        <end position="143"/>
    </location>
</feature>
<dbReference type="EMBL" id="JBHSFN010000032">
    <property type="protein sequence ID" value="MFC4591386.1"/>
    <property type="molecule type" value="Genomic_DNA"/>
</dbReference>
<evidence type="ECO:0000256" key="6">
    <source>
        <dbReference type="ARBA" id="ARBA00022777"/>
    </source>
</evidence>
<protein>
    <recommendedName>
        <fullName evidence="2">histidine kinase</fullName>
        <ecNumber evidence="2">2.7.13.3</ecNumber>
    </recommendedName>
</protein>
<evidence type="ECO:0000313" key="13">
    <source>
        <dbReference type="EMBL" id="MFC4591386.1"/>
    </source>
</evidence>
<comment type="catalytic activity">
    <reaction evidence="1">
        <text>ATP + protein L-histidine = ADP + protein N-phospho-L-histidine.</text>
        <dbReference type="EC" id="2.7.13.3"/>
    </reaction>
</comment>
<keyword evidence="3" id="KW-0597">Phosphoprotein</keyword>
<feature type="region of interest" description="Disordered" evidence="9">
    <location>
        <begin position="305"/>
        <end position="326"/>
    </location>
</feature>
<keyword evidence="10" id="KW-0472">Membrane</keyword>
<keyword evidence="10" id="KW-1133">Transmembrane helix</keyword>
<dbReference type="Pfam" id="PF02518">
    <property type="entry name" value="HATPase_c"/>
    <property type="match status" value="1"/>
</dbReference>
<dbReference type="InterPro" id="IPR036890">
    <property type="entry name" value="HATPase_C_sf"/>
</dbReference>
<evidence type="ECO:0000256" key="8">
    <source>
        <dbReference type="ARBA" id="ARBA00023012"/>
    </source>
</evidence>
<dbReference type="GO" id="GO:0016301">
    <property type="term" value="F:kinase activity"/>
    <property type="evidence" value="ECO:0007669"/>
    <property type="project" value="UniProtKB-KW"/>
</dbReference>
<organism evidence="13 14">
    <name type="scientific">Sphaerisporangium corydalis</name>
    <dbReference type="NCBI Taxonomy" id="1441875"/>
    <lineage>
        <taxon>Bacteria</taxon>
        <taxon>Bacillati</taxon>
        <taxon>Actinomycetota</taxon>
        <taxon>Actinomycetes</taxon>
        <taxon>Streptosporangiales</taxon>
        <taxon>Streptosporangiaceae</taxon>
        <taxon>Sphaerisporangium</taxon>
    </lineage>
</organism>
<evidence type="ECO:0000256" key="10">
    <source>
        <dbReference type="SAM" id="Phobius"/>
    </source>
</evidence>
<evidence type="ECO:0000256" key="9">
    <source>
        <dbReference type="SAM" id="MobiDB-lite"/>
    </source>
</evidence>
<evidence type="ECO:0000313" key="14">
    <source>
        <dbReference type="Proteomes" id="UP001595891"/>
    </source>
</evidence>
<feature type="domain" description="Signal transduction histidine kinase subgroup 3 dimerisation and phosphoacceptor" evidence="12">
    <location>
        <begin position="162"/>
        <end position="224"/>
    </location>
</feature>
<keyword evidence="5" id="KW-0547">Nucleotide-binding</keyword>
<evidence type="ECO:0000256" key="7">
    <source>
        <dbReference type="ARBA" id="ARBA00022840"/>
    </source>
</evidence>
<dbReference type="RefSeq" id="WP_262844825.1">
    <property type="nucleotide sequence ID" value="NZ_JANZYP010000033.1"/>
</dbReference>
<accession>A0ABV9EP05</accession>
<dbReference type="PANTHER" id="PTHR24421:SF10">
    <property type="entry name" value="NITRATE_NITRITE SENSOR PROTEIN NARQ"/>
    <property type="match status" value="1"/>
</dbReference>
<dbReference type="InterPro" id="IPR050482">
    <property type="entry name" value="Sensor_HK_TwoCompSys"/>
</dbReference>
<feature type="compositionally biased region" description="Gly residues" evidence="9">
    <location>
        <begin position="310"/>
        <end position="326"/>
    </location>
</feature>
<dbReference type="SUPFAM" id="SSF55874">
    <property type="entry name" value="ATPase domain of HSP90 chaperone/DNA topoisomerase II/histidine kinase"/>
    <property type="match status" value="1"/>
</dbReference>
<evidence type="ECO:0000256" key="1">
    <source>
        <dbReference type="ARBA" id="ARBA00000085"/>
    </source>
</evidence>
<dbReference type="Gene3D" id="1.20.5.1930">
    <property type="match status" value="1"/>
</dbReference>
<keyword evidence="10" id="KW-0812">Transmembrane</keyword>
<keyword evidence="7" id="KW-0067">ATP-binding</keyword>
<dbReference type="PANTHER" id="PTHR24421">
    <property type="entry name" value="NITRATE/NITRITE SENSOR PROTEIN NARX-RELATED"/>
    <property type="match status" value="1"/>
</dbReference>
<dbReference type="Pfam" id="PF07730">
    <property type="entry name" value="HisKA_3"/>
    <property type="match status" value="1"/>
</dbReference>
<dbReference type="Proteomes" id="UP001595891">
    <property type="component" value="Unassembled WGS sequence"/>
</dbReference>
<gene>
    <name evidence="13" type="ORF">ACFO8L_35200</name>
</gene>
<dbReference type="EC" id="2.7.13.3" evidence="2"/>
<evidence type="ECO:0000256" key="2">
    <source>
        <dbReference type="ARBA" id="ARBA00012438"/>
    </source>
</evidence>
<sequence>MDLIGVLMALGAMIVAFLPRARPARAAMAGGAVSLLPRARAARAAMAGGAVSLAFTAAHLPAGTPAGAEWGPLAEAPPLLVLVTLAVRRAPVREAAIGAGLAGGAVATILLRVTFPGPPALVLSACAGWSLGAVAAAGAGLYLRFLDGGRRRAVARAERSQRLALARDLHDFVAHDVSGMLVRAQAALFSPEPLPPAVADALRRIEEGGRRALASLDRSVQMLGETDETGAPGIEALRALAAGFSPSVRVNLSGDLRQDVSRETSVTVHRVVSEALTNVRRHAPGATTVDIALTADAKAVHVRVTDDGRAGSGDPPGDGEGRSGGFGLAGLDELLRAAGGSLTAGPGDAGWHVTAVVPR</sequence>
<reference evidence="14" key="1">
    <citation type="journal article" date="2019" name="Int. J. Syst. Evol. Microbiol.">
        <title>The Global Catalogue of Microorganisms (GCM) 10K type strain sequencing project: providing services to taxonomists for standard genome sequencing and annotation.</title>
        <authorList>
            <consortium name="The Broad Institute Genomics Platform"/>
            <consortium name="The Broad Institute Genome Sequencing Center for Infectious Disease"/>
            <person name="Wu L."/>
            <person name="Ma J."/>
        </authorList>
    </citation>
    <scope>NUCLEOTIDE SEQUENCE [LARGE SCALE GENOMIC DNA]</scope>
    <source>
        <strain evidence="14">CCUG 49560</strain>
    </source>
</reference>
<evidence type="ECO:0000259" key="11">
    <source>
        <dbReference type="Pfam" id="PF02518"/>
    </source>
</evidence>
<evidence type="ECO:0000256" key="3">
    <source>
        <dbReference type="ARBA" id="ARBA00022553"/>
    </source>
</evidence>
<keyword evidence="14" id="KW-1185">Reference proteome</keyword>
<evidence type="ECO:0000259" key="12">
    <source>
        <dbReference type="Pfam" id="PF07730"/>
    </source>
</evidence>
<keyword evidence="4" id="KW-0808">Transferase</keyword>
<dbReference type="InterPro" id="IPR003594">
    <property type="entry name" value="HATPase_dom"/>
</dbReference>
<name>A0ABV9EP05_9ACTN</name>
<keyword evidence="6 13" id="KW-0418">Kinase</keyword>
<evidence type="ECO:0000256" key="4">
    <source>
        <dbReference type="ARBA" id="ARBA00022679"/>
    </source>
</evidence>
<dbReference type="CDD" id="cd16917">
    <property type="entry name" value="HATPase_UhpB-NarQ-NarX-like"/>
    <property type="match status" value="1"/>
</dbReference>
<dbReference type="Gene3D" id="3.30.565.10">
    <property type="entry name" value="Histidine kinase-like ATPase, C-terminal domain"/>
    <property type="match status" value="1"/>
</dbReference>
<feature type="domain" description="Histidine kinase/HSP90-like ATPase" evidence="11">
    <location>
        <begin position="266"/>
        <end position="356"/>
    </location>
</feature>
<dbReference type="InterPro" id="IPR011712">
    <property type="entry name" value="Sig_transdc_His_kin_sub3_dim/P"/>
</dbReference>
<feature type="transmembrane region" description="Helical" evidence="10">
    <location>
        <begin position="95"/>
        <end position="115"/>
    </location>
</feature>
<proteinExistence type="predicted"/>
<keyword evidence="8" id="KW-0902">Two-component regulatory system</keyword>
<comment type="caution">
    <text evidence="13">The sequence shown here is derived from an EMBL/GenBank/DDBJ whole genome shotgun (WGS) entry which is preliminary data.</text>
</comment>
<evidence type="ECO:0000256" key="5">
    <source>
        <dbReference type="ARBA" id="ARBA00022741"/>
    </source>
</evidence>